<keyword evidence="3" id="KW-0902">Two-component regulatory system</keyword>
<name>A0ABV0LUB3_9PSEU</name>
<feature type="domain" description="Signal transduction histidine kinase subgroup 3 dimerisation and phosphoacceptor" evidence="5">
    <location>
        <begin position="192"/>
        <end position="256"/>
    </location>
</feature>
<evidence type="ECO:0000313" key="6">
    <source>
        <dbReference type="EMBL" id="MEQ0565906.1"/>
    </source>
</evidence>
<organism evidence="6 7">
    <name type="scientific">Amycolatopsis melonis</name>
    <dbReference type="NCBI Taxonomy" id="3156488"/>
    <lineage>
        <taxon>Bacteria</taxon>
        <taxon>Bacillati</taxon>
        <taxon>Actinomycetota</taxon>
        <taxon>Actinomycetes</taxon>
        <taxon>Pseudonocardiales</taxon>
        <taxon>Pseudonocardiaceae</taxon>
        <taxon>Amycolatopsis</taxon>
    </lineage>
</organism>
<evidence type="ECO:0000256" key="3">
    <source>
        <dbReference type="ARBA" id="ARBA00023012"/>
    </source>
</evidence>
<dbReference type="InterPro" id="IPR011712">
    <property type="entry name" value="Sig_transdc_His_kin_sub3_dim/P"/>
</dbReference>
<feature type="transmembrane region" description="Helical" evidence="4">
    <location>
        <begin position="125"/>
        <end position="145"/>
    </location>
</feature>
<protein>
    <submittedName>
        <fullName evidence="6">Histidine kinase</fullName>
    </submittedName>
</protein>
<dbReference type="RefSeq" id="WP_348956996.1">
    <property type="nucleotide sequence ID" value="NZ_JBDZYD010000024.1"/>
</dbReference>
<keyword evidence="2 6" id="KW-0418">Kinase</keyword>
<dbReference type="InterPro" id="IPR036890">
    <property type="entry name" value="HATPase_C_sf"/>
</dbReference>
<feature type="transmembrane region" description="Helical" evidence="4">
    <location>
        <begin position="57"/>
        <end position="78"/>
    </location>
</feature>
<evidence type="ECO:0000256" key="1">
    <source>
        <dbReference type="ARBA" id="ARBA00022679"/>
    </source>
</evidence>
<dbReference type="Proteomes" id="UP001440984">
    <property type="component" value="Unassembled WGS sequence"/>
</dbReference>
<keyword evidence="1" id="KW-0808">Transferase</keyword>
<dbReference type="EMBL" id="JBDZYD010000024">
    <property type="protein sequence ID" value="MEQ0565906.1"/>
    <property type="molecule type" value="Genomic_DNA"/>
</dbReference>
<evidence type="ECO:0000256" key="2">
    <source>
        <dbReference type="ARBA" id="ARBA00022777"/>
    </source>
</evidence>
<evidence type="ECO:0000256" key="4">
    <source>
        <dbReference type="SAM" id="Phobius"/>
    </source>
</evidence>
<dbReference type="InterPro" id="IPR050482">
    <property type="entry name" value="Sensor_HK_TwoCompSys"/>
</dbReference>
<keyword evidence="4" id="KW-1133">Transmembrane helix</keyword>
<accession>A0ABV0LUB3</accession>
<dbReference type="Gene3D" id="3.30.565.10">
    <property type="entry name" value="Histidine kinase-like ATPase, C-terminal domain"/>
    <property type="match status" value="1"/>
</dbReference>
<evidence type="ECO:0000313" key="7">
    <source>
        <dbReference type="Proteomes" id="UP001440984"/>
    </source>
</evidence>
<keyword evidence="4" id="KW-0472">Membrane</keyword>
<feature type="transmembrane region" description="Helical" evidence="4">
    <location>
        <begin position="151"/>
        <end position="175"/>
    </location>
</feature>
<evidence type="ECO:0000259" key="5">
    <source>
        <dbReference type="Pfam" id="PF07730"/>
    </source>
</evidence>
<feature type="transmembrane region" description="Helical" evidence="4">
    <location>
        <begin position="98"/>
        <end position="118"/>
    </location>
</feature>
<dbReference type="Pfam" id="PF07730">
    <property type="entry name" value="HisKA_3"/>
    <property type="match status" value="1"/>
</dbReference>
<proteinExistence type="predicted"/>
<dbReference type="PANTHER" id="PTHR24421:SF63">
    <property type="entry name" value="SENSOR HISTIDINE KINASE DESK"/>
    <property type="match status" value="1"/>
</dbReference>
<keyword evidence="7" id="KW-1185">Reference proteome</keyword>
<feature type="transmembrane region" description="Helical" evidence="4">
    <location>
        <begin position="31"/>
        <end position="50"/>
    </location>
</feature>
<comment type="caution">
    <text evidence="6">The sequence shown here is derived from an EMBL/GenBank/DDBJ whole genome shotgun (WGS) entry which is preliminary data.</text>
</comment>
<dbReference type="GO" id="GO:0016301">
    <property type="term" value="F:kinase activity"/>
    <property type="evidence" value="ECO:0007669"/>
    <property type="project" value="UniProtKB-KW"/>
</dbReference>
<keyword evidence="4" id="KW-0812">Transmembrane</keyword>
<reference evidence="6 7" key="1">
    <citation type="submission" date="2024-05" db="EMBL/GenBank/DDBJ databases">
        <authorList>
            <person name="Zhao H."/>
            <person name="Xu Y."/>
            <person name="Lin S."/>
            <person name="Spain J.C."/>
            <person name="Zhou N.-Y."/>
        </authorList>
    </citation>
    <scope>NUCLEOTIDE SEQUENCE [LARGE SCALE GENOMIC DNA]</scope>
    <source>
        <strain evidence="6 7">NEAU-NG30</strain>
    </source>
</reference>
<gene>
    <name evidence="6" type="ORF">ABJI51_43085</name>
</gene>
<dbReference type="PANTHER" id="PTHR24421">
    <property type="entry name" value="NITRATE/NITRITE SENSOR PROTEIN NARX-RELATED"/>
    <property type="match status" value="1"/>
</dbReference>
<dbReference type="SUPFAM" id="SSF55874">
    <property type="entry name" value="ATPase domain of HSP90 chaperone/DNA topoisomerase II/histidine kinase"/>
    <property type="match status" value="1"/>
</dbReference>
<sequence length="385" mass="39748">MRTLGRGFRESDDGSASPCGEKRAGFRTLVYGAQTVAAAGVALLVFLSVLTGRESWFARLLALACAAALAVVHLTWFAGGRAPRAALIAQALLGFGPMLPLGAAWSTATGFFAGGLLLAYPPVRAVPGALATCLAAGVVSAWHGVSVHAGLAGAVTSGVAALTLFGLGSAARLVAERDGEVRELKRRVVAEERERFARDLHDLLGLSLSAITLKGELVDRLVVGRPAQAREELAELLVMSRRALADVRTISAGYRELSLDDECRAAADVLSAAGIRVTVARSGIGDLPREVATALATMLREGVMNVMRHSTAHWCAFSVSTEDGTAWLEIVNDGATGAAGGGAGSGAGLRNVHDRVEALGGTLTRETGADGTHRLVVAIPVCRAG</sequence>
<dbReference type="Gene3D" id="1.20.5.1930">
    <property type="match status" value="1"/>
</dbReference>